<name>A0A0N7M1U7_9RHOB</name>
<evidence type="ECO:0000313" key="1">
    <source>
        <dbReference type="EMBL" id="CUH84299.1"/>
    </source>
</evidence>
<protein>
    <submittedName>
        <fullName evidence="1">Uncharacterized protein</fullName>
    </submittedName>
</protein>
<proteinExistence type="predicted"/>
<dbReference type="EMBL" id="CYSF01000006">
    <property type="protein sequence ID" value="CUH84299.1"/>
    <property type="molecule type" value="Genomic_DNA"/>
</dbReference>
<keyword evidence="2" id="KW-1185">Reference proteome</keyword>
<accession>A0A0N7M1U7</accession>
<gene>
    <name evidence="1" type="ORF">TM5383_01507</name>
</gene>
<dbReference type="RefSeq" id="WP_058318369.1">
    <property type="nucleotide sequence ID" value="NZ_CYSF01000006.1"/>
</dbReference>
<evidence type="ECO:0000313" key="2">
    <source>
        <dbReference type="Proteomes" id="UP000051681"/>
    </source>
</evidence>
<dbReference type="AlphaFoldDB" id="A0A0N7M1U7"/>
<reference evidence="1 2" key="1">
    <citation type="submission" date="2015-09" db="EMBL/GenBank/DDBJ databases">
        <authorList>
            <consortium name="Swine Surveillance"/>
        </authorList>
    </citation>
    <scope>NUCLEOTIDE SEQUENCE [LARGE SCALE GENOMIC DNA]</scope>
    <source>
        <strain evidence="1 2">CECT 8383</strain>
    </source>
</reference>
<organism evidence="1 2">
    <name type="scientific">Thalassovita mediterranea</name>
    <dbReference type="NCBI Taxonomy" id="340021"/>
    <lineage>
        <taxon>Bacteria</taxon>
        <taxon>Pseudomonadati</taxon>
        <taxon>Pseudomonadota</taxon>
        <taxon>Alphaproteobacteria</taxon>
        <taxon>Rhodobacterales</taxon>
        <taxon>Roseobacteraceae</taxon>
        <taxon>Thalassovita</taxon>
    </lineage>
</organism>
<dbReference type="Proteomes" id="UP000051681">
    <property type="component" value="Unassembled WGS sequence"/>
</dbReference>
<sequence length="147" mass="16142">MQPLDTIRTPISQCQAWDSHQIALGANAAGEVFSNIRKSISLGNFDQPELRFPNYYDVIGNIIMAEYLLSGLSKASSMKLADSLTDDLAHYLGFCSKADADSVIEGEFHLVEYPACSEVRNAVRSTFIGVFKPCREDTSLFDAVVAI</sequence>